<keyword evidence="2 5" id="KW-0699">rRNA-binding</keyword>
<protein>
    <recommendedName>
        <fullName evidence="5">RQC P-site tRNA stabilizing factor</fullName>
        <shortName evidence="5">RqcP</shortName>
    </recommendedName>
    <alternativeName>
        <fullName evidence="5">Ribosome-associated protein quality control protein P</fullName>
    </alternativeName>
</protein>
<comment type="similarity">
    <text evidence="5">Belongs to the RqcP family.</text>
</comment>
<dbReference type="Proteomes" id="UP001430637">
    <property type="component" value="Unassembled WGS sequence"/>
</dbReference>
<keyword evidence="1 5" id="KW-0820">tRNA-binding</keyword>
<dbReference type="SUPFAM" id="SSF55174">
    <property type="entry name" value="Alpha-L RNA-binding motif"/>
    <property type="match status" value="1"/>
</dbReference>
<accession>A0ABS8F691</accession>
<dbReference type="SMART" id="SM00363">
    <property type="entry name" value="S4"/>
    <property type="match status" value="1"/>
</dbReference>
<dbReference type="Gene3D" id="3.10.290.10">
    <property type="entry name" value="RNA-binding S4 domain"/>
    <property type="match status" value="1"/>
</dbReference>
<evidence type="ECO:0000256" key="4">
    <source>
        <dbReference type="ARBA" id="ARBA00022917"/>
    </source>
</evidence>
<evidence type="ECO:0000313" key="7">
    <source>
        <dbReference type="EMBL" id="MCC2198681.1"/>
    </source>
</evidence>
<keyword evidence="8" id="KW-1185">Reference proteome</keyword>
<name>A0ABS8F691_9FIRM</name>
<feature type="domain" description="RNA-binding S4" evidence="6">
    <location>
        <begin position="1"/>
        <end position="66"/>
    </location>
</feature>
<dbReference type="RefSeq" id="WP_227620240.1">
    <property type="nucleotide sequence ID" value="NZ_JAJEQL010000004.1"/>
</dbReference>
<comment type="caution">
    <text evidence="7">The sequence shown here is derived from an EMBL/GenBank/DDBJ whole genome shotgun (WGS) entry which is preliminary data.</text>
</comment>
<reference evidence="7" key="1">
    <citation type="submission" date="2021-10" db="EMBL/GenBank/DDBJ databases">
        <title>Anaerobic single-cell dispensing facilitates the cultivation of human gut bacteria.</title>
        <authorList>
            <person name="Afrizal A."/>
        </authorList>
    </citation>
    <scope>NUCLEOTIDE SEQUENCE</scope>
    <source>
        <strain evidence="7">CLA-AA-H233</strain>
    </source>
</reference>
<dbReference type="InterPro" id="IPR002942">
    <property type="entry name" value="S4_RNA-bd"/>
</dbReference>
<dbReference type="HAMAP" id="MF_00871">
    <property type="entry name" value="RqcP"/>
    <property type="match status" value="1"/>
</dbReference>
<dbReference type="Pfam" id="PF01479">
    <property type="entry name" value="S4"/>
    <property type="match status" value="1"/>
</dbReference>
<keyword evidence="3 5" id="KW-0694">RNA-binding</keyword>
<proteinExistence type="inferred from homology"/>
<dbReference type="EMBL" id="JAJEQL010000004">
    <property type="protein sequence ID" value="MCC2198681.1"/>
    <property type="molecule type" value="Genomic_DNA"/>
</dbReference>
<gene>
    <name evidence="5" type="primary">rqcP</name>
    <name evidence="7" type="ORF">LKD23_02725</name>
</gene>
<evidence type="ECO:0000256" key="1">
    <source>
        <dbReference type="ARBA" id="ARBA00022555"/>
    </source>
</evidence>
<dbReference type="InterPro" id="IPR025490">
    <property type="entry name" value="RqcP"/>
</dbReference>
<evidence type="ECO:0000256" key="2">
    <source>
        <dbReference type="ARBA" id="ARBA00022730"/>
    </source>
</evidence>
<sequence length="95" mass="10530">MRLDKYLKVSRLIKRRTVANEVADAGRILINGKTAKASQAVKAGDIIEVTFGNRPIKVKVLSDVEPRTKDVAREMYEIIEQDSVLAVAHDPAQAE</sequence>
<organism evidence="7 8">
    <name type="scientific">Faecalibacterium butyricigenerans</name>
    <dbReference type="NCBI Taxonomy" id="1851427"/>
    <lineage>
        <taxon>Bacteria</taxon>
        <taxon>Bacillati</taxon>
        <taxon>Bacillota</taxon>
        <taxon>Clostridia</taxon>
        <taxon>Eubacteriales</taxon>
        <taxon>Oscillospiraceae</taxon>
        <taxon>Faecalibacterium</taxon>
    </lineage>
</organism>
<dbReference type="CDD" id="cd00165">
    <property type="entry name" value="S4"/>
    <property type="match status" value="1"/>
</dbReference>
<evidence type="ECO:0000313" key="8">
    <source>
        <dbReference type="Proteomes" id="UP001430637"/>
    </source>
</evidence>
<keyword evidence="4 5" id="KW-0648">Protein biosynthesis</keyword>
<comment type="subunit">
    <text evidence="5">Associates with stalled 50S ribosomal subunits. Binds to RqcH, 23S rRNA and the P-site tRNA. Does not require RqcH for association with 50S subunits.</text>
</comment>
<dbReference type="PROSITE" id="PS50889">
    <property type="entry name" value="S4"/>
    <property type="match status" value="1"/>
</dbReference>
<evidence type="ECO:0000256" key="3">
    <source>
        <dbReference type="ARBA" id="ARBA00022884"/>
    </source>
</evidence>
<evidence type="ECO:0000259" key="6">
    <source>
        <dbReference type="SMART" id="SM00363"/>
    </source>
</evidence>
<evidence type="ECO:0000256" key="5">
    <source>
        <dbReference type="HAMAP-Rule" id="MF_00871"/>
    </source>
</evidence>
<comment type="function">
    <text evidence="5">Key component of the ribosome quality control system (RQC), a ribosome-associated complex that mediates the extraction of incompletely synthesized nascent chains from stalled ribosomes and their subsequent degradation. RqcH recruits Ala-charged tRNA, and with RqcP directs the elongation of stalled nascent chains on 50S ribosomal subunits, leading to non-templated C-terminal alanine extensions (Ala tail). The Ala tail promotes nascent chain degradation. RqcP is associated with the translocation-like movement of the peptidyl-tRNA from the A-site into the P-site.</text>
</comment>
<dbReference type="InterPro" id="IPR036986">
    <property type="entry name" value="S4_RNA-bd_sf"/>
</dbReference>
<dbReference type="PIRSF" id="PIRSF038881">
    <property type="entry name" value="RNAbp_HP1423"/>
    <property type="match status" value="1"/>
</dbReference>